<dbReference type="SMART" id="SM00248">
    <property type="entry name" value="ANK"/>
    <property type="match status" value="12"/>
</dbReference>
<feature type="repeat" description="ANK" evidence="3">
    <location>
        <begin position="249"/>
        <end position="281"/>
    </location>
</feature>
<dbReference type="Proteomes" id="UP000507470">
    <property type="component" value="Unassembled WGS sequence"/>
</dbReference>
<evidence type="ECO:0000256" key="4">
    <source>
        <dbReference type="SAM" id="Phobius"/>
    </source>
</evidence>
<dbReference type="InterPro" id="IPR002110">
    <property type="entry name" value="Ankyrin_rpt"/>
</dbReference>
<dbReference type="InterPro" id="IPR051165">
    <property type="entry name" value="Multifunctional_ANK_Repeat"/>
</dbReference>
<evidence type="ECO:0000313" key="7">
    <source>
        <dbReference type="Proteomes" id="UP000507470"/>
    </source>
</evidence>
<feature type="repeat" description="ANK" evidence="3">
    <location>
        <begin position="547"/>
        <end position="579"/>
    </location>
</feature>
<evidence type="ECO:0000256" key="3">
    <source>
        <dbReference type="PROSITE-ProRule" id="PRU00023"/>
    </source>
</evidence>
<feature type="domain" description="DZIP3-like HEPN" evidence="5">
    <location>
        <begin position="40"/>
        <end position="161"/>
    </location>
</feature>
<dbReference type="InterPro" id="IPR041249">
    <property type="entry name" value="HEPN_DZIP3"/>
</dbReference>
<gene>
    <name evidence="6" type="ORF">MCOR_53291</name>
</gene>
<keyword evidence="7" id="KW-1185">Reference proteome</keyword>
<keyword evidence="1" id="KW-0677">Repeat</keyword>
<feature type="repeat" description="ANK" evidence="3">
    <location>
        <begin position="613"/>
        <end position="645"/>
    </location>
</feature>
<feature type="repeat" description="ANK" evidence="3">
    <location>
        <begin position="282"/>
        <end position="314"/>
    </location>
</feature>
<dbReference type="SUPFAM" id="SSF48403">
    <property type="entry name" value="Ankyrin repeat"/>
    <property type="match status" value="2"/>
</dbReference>
<dbReference type="Pfam" id="PF18738">
    <property type="entry name" value="HEPN_DZIP3"/>
    <property type="match status" value="1"/>
</dbReference>
<dbReference type="PROSITE" id="PS50297">
    <property type="entry name" value="ANK_REP_REGION"/>
    <property type="match status" value="8"/>
</dbReference>
<reference evidence="6 7" key="1">
    <citation type="submission" date="2020-06" db="EMBL/GenBank/DDBJ databases">
        <authorList>
            <person name="Li R."/>
            <person name="Bekaert M."/>
        </authorList>
    </citation>
    <scope>NUCLEOTIDE SEQUENCE [LARGE SCALE GENOMIC DNA]</scope>
    <source>
        <strain evidence="7">wild</strain>
    </source>
</reference>
<sequence length="735" mass="81910">MTASKHLISKEVENYLKLMLLSCTTSQSAIRWIFDKEFCPETLQTTIIEHWGKLCKLMNKGVISKIQLETLKPPKGLELRSSNLDMTLMICLLRNLTDMNFDAPQSQVNYNISYSNETAISTIKFYRNKLHHIDDCSSVSDIAFNEMFDAVTTAIIKLNPALGKDCELIRHGPLNFEKNVGILTALHDMCHDGNYELAKSLILQGLPVNGVNYLGLTPLHVASHEGHTNIVELLLSHGAKAVVNHGTFSGSRPLHFASHENHIDIVEILLANGANVNDSNKNGSTPLHLASYNNLTEIAELLIKKGADINRGKVDKRTPLHVACRVGNPEIVSLLCRYKALVDQLDKHGRTPLSYAEENGNREIILILQTINHPGSDDQNLRNAYLTFSIPIFINSRLDILKSSICILVNSSVGLILQSSNFDITLMKCLLRIGTAISTIKFYRNKIAHILNCSVSDIVFNEMFDAVTKAVIKLNPALSGECESIRHGSFDKQLGNFTAMHNMCHDGNFELAKLIQQGLPVNEENYLRLTPLHLASHEAVVNKGNISGSTPLHFASHECHKEIVEFLLQHGADKHQGNYNQSKPIHLATHENHIDIVKFLFENGANVNDINKNGSTPLHLASYSNLTEMAKFLIKNGADINRAKLDKRTPLHVACRAGNPEIVCLLVGNKALIDQTDNDGRTPLFYVKDNGNREKISILHPISHPGNEDQNVVYVFMFLLFVIIICSVLMYIYVI</sequence>
<evidence type="ECO:0000313" key="6">
    <source>
        <dbReference type="EMBL" id="CAC5421143.1"/>
    </source>
</evidence>
<feature type="repeat" description="ANK" evidence="3">
    <location>
        <begin position="646"/>
        <end position="678"/>
    </location>
</feature>
<feature type="repeat" description="ANK" evidence="3">
    <location>
        <begin position="580"/>
        <end position="612"/>
    </location>
</feature>
<dbReference type="Pfam" id="PF12796">
    <property type="entry name" value="Ank_2"/>
    <property type="match status" value="5"/>
</dbReference>
<evidence type="ECO:0000256" key="1">
    <source>
        <dbReference type="ARBA" id="ARBA00022737"/>
    </source>
</evidence>
<keyword evidence="4" id="KW-0812">Transmembrane</keyword>
<protein>
    <submittedName>
        <fullName evidence="6">ANK</fullName>
    </submittedName>
</protein>
<dbReference type="AlphaFoldDB" id="A0A6J8EMG4"/>
<evidence type="ECO:0000259" key="5">
    <source>
        <dbReference type="Pfam" id="PF18738"/>
    </source>
</evidence>
<feature type="repeat" description="ANK" evidence="3">
    <location>
        <begin position="315"/>
        <end position="347"/>
    </location>
</feature>
<dbReference type="EMBL" id="CACVKT020009219">
    <property type="protein sequence ID" value="CAC5421143.1"/>
    <property type="molecule type" value="Genomic_DNA"/>
</dbReference>
<dbReference type="InterPro" id="IPR036770">
    <property type="entry name" value="Ankyrin_rpt-contain_sf"/>
</dbReference>
<keyword evidence="4" id="KW-0472">Membrane</keyword>
<keyword evidence="4" id="KW-1133">Transmembrane helix</keyword>
<dbReference type="Pfam" id="PF00023">
    <property type="entry name" value="Ank"/>
    <property type="match status" value="1"/>
</dbReference>
<dbReference type="Gene3D" id="1.25.40.20">
    <property type="entry name" value="Ankyrin repeat-containing domain"/>
    <property type="match status" value="4"/>
</dbReference>
<dbReference type="PROSITE" id="PS50088">
    <property type="entry name" value="ANK_REPEAT"/>
    <property type="match status" value="8"/>
</dbReference>
<proteinExistence type="predicted"/>
<organism evidence="6 7">
    <name type="scientific">Mytilus coruscus</name>
    <name type="common">Sea mussel</name>
    <dbReference type="NCBI Taxonomy" id="42192"/>
    <lineage>
        <taxon>Eukaryota</taxon>
        <taxon>Metazoa</taxon>
        <taxon>Spiralia</taxon>
        <taxon>Lophotrochozoa</taxon>
        <taxon>Mollusca</taxon>
        <taxon>Bivalvia</taxon>
        <taxon>Autobranchia</taxon>
        <taxon>Pteriomorphia</taxon>
        <taxon>Mytilida</taxon>
        <taxon>Mytiloidea</taxon>
        <taxon>Mytilidae</taxon>
        <taxon>Mytilinae</taxon>
        <taxon>Mytilus</taxon>
    </lineage>
</organism>
<accession>A0A6J8EMG4</accession>
<dbReference type="PRINTS" id="PR01415">
    <property type="entry name" value="ANKYRIN"/>
</dbReference>
<feature type="repeat" description="ANK" evidence="3">
    <location>
        <begin position="214"/>
        <end position="246"/>
    </location>
</feature>
<dbReference type="PANTHER" id="PTHR24123:SF33">
    <property type="entry name" value="PROTEIN HOS4"/>
    <property type="match status" value="1"/>
</dbReference>
<name>A0A6J8EMG4_MYTCO</name>
<evidence type="ECO:0000256" key="2">
    <source>
        <dbReference type="ARBA" id="ARBA00023043"/>
    </source>
</evidence>
<feature type="transmembrane region" description="Helical" evidence="4">
    <location>
        <begin position="712"/>
        <end position="734"/>
    </location>
</feature>
<dbReference type="PANTHER" id="PTHR24123">
    <property type="entry name" value="ANKYRIN REPEAT-CONTAINING"/>
    <property type="match status" value="1"/>
</dbReference>
<dbReference type="OrthoDB" id="20872at2759"/>
<keyword evidence="2 3" id="KW-0040">ANK repeat</keyword>